<dbReference type="InterPro" id="IPR006966">
    <property type="entry name" value="Peroxin-3"/>
</dbReference>
<dbReference type="GO" id="GO:0005778">
    <property type="term" value="C:peroxisomal membrane"/>
    <property type="evidence" value="ECO:0007669"/>
    <property type="project" value="InterPro"/>
</dbReference>
<feature type="compositionally biased region" description="Low complexity" evidence="1">
    <location>
        <begin position="225"/>
        <end position="243"/>
    </location>
</feature>
<dbReference type="Pfam" id="PF04882">
    <property type="entry name" value="Peroxin-3"/>
    <property type="match status" value="1"/>
</dbReference>
<keyword evidence="2" id="KW-1133">Transmembrane helix</keyword>
<feature type="compositionally biased region" description="Polar residues" evidence="1">
    <location>
        <begin position="120"/>
        <end position="133"/>
    </location>
</feature>
<dbReference type="AlphaFoldDB" id="A0A0J0XCN0"/>
<feature type="region of interest" description="Disordered" evidence="1">
    <location>
        <begin position="145"/>
        <end position="171"/>
    </location>
</feature>
<proteinExistence type="predicted"/>
<dbReference type="GO" id="GO:0045046">
    <property type="term" value="P:protein import into peroxisome membrane"/>
    <property type="evidence" value="ECO:0007669"/>
    <property type="project" value="TreeGrafter"/>
</dbReference>
<accession>A0A0J0XCN0</accession>
<dbReference type="EMBL" id="KQ087281">
    <property type="protein sequence ID" value="KLT38825.1"/>
    <property type="molecule type" value="Genomic_DNA"/>
</dbReference>
<keyword evidence="4" id="KW-1185">Reference proteome</keyword>
<dbReference type="PANTHER" id="PTHR28080:SF1">
    <property type="entry name" value="PEROXISOMAL BIOGENESIS FACTOR 3"/>
    <property type="match status" value="1"/>
</dbReference>
<dbReference type="STRING" id="879819.A0A0J0XCN0"/>
<dbReference type="RefSeq" id="XP_018275316.1">
    <property type="nucleotide sequence ID" value="XM_018425858.1"/>
</dbReference>
<dbReference type="GO" id="GO:0030674">
    <property type="term" value="F:protein-macromolecule adaptor activity"/>
    <property type="evidence" value="ECO:0007669"/>
    <property type="project" value="TreeGrafter"/>
</dbReference>
<feature type="region of interest" description="Disordered" evidence="1">
    <location>
        <begin position="222"/>
        <end position="269"/>
    </location>
</feature>
<name>A0A0J0XCN0_9TREE</name>
<evidence type="ECO:0008006" key="5">
    <source>
        <dbReference type="Google" id="ProtNLM"/>
    </source>
</evidence>
<sequence>MPANPWQRRVRRMLFMSGAVGTLYFLFGYLGARMRDARVRAMRERRERETLKAHFTSLLSTISFTLYALLPNLEPALFAAYPVETTSQALQAKSAPAAASFPVTQDDSDGGVGALGSPADTGTTEPTPASTPADSLLLGAAREHEHDEATGYSTDGGTAERSARRAPAPGTLAESLASVVSESTDATDATDATEVAMTAESWASEFTRGSDDELLTSSTISQAISLPPTDTSSVVPSPQSQLSTLEASPPQRLNEPEPSPPQDPRSKKQLWRDLKVQSLTRAFATAYLVPLIYLLTSSQLTILSRTRYLQDVQAAHRAREREAAEKAALKAMYTPKSWLSYLSPDNYVPDALRSYLPWSTPALPLQDDLALSLEAERDAGNSDAERLFLTYSWWLLNEGWRTVSDRVEGAVDRVFGGLGLKRELTAETWPALVKEVRAQVETDAAEHLDAAGHAHGKRALFDFTPVLMPPTPLPPLHDCPLPATPADIPSGAVHLASLLAQTREHVSSPDARALLDTGVSAMLASLTDALRNPDGSGRRRLADILPELNRWSRGVWEGIPDGGVEALLALPEFEAFAALIFGDWAPRPTTVPSE</sequence>
<feature type="region of interest" description="Disordered" evidence="1">
    <location>
        <begin position="100"/>
        <end position="133"/>
    </location>
</feature>
<evidence type="ECO:0000256" key="1">
    <source>
        <dbReference type="SAM" id="MobiDB-lite"/>
    </source>
</evidence>
<dbReference type="GeneID" id="28986461"/>
<organism evidence="3 4">
    <name type="scientific">Cutaneotrichosporon oleaginosum</name>
    <dbReference type="NCBI Taxonomy" id="879819"/>
    <lineage>
        <taxon>Eukaryota</taxon>
        <taxon>Fungi</taxon>
        <taxon>Dikarya</taxon>
        <taxon>Basidiomycota</taxon>
        <taxon>Agaricomycotina</taxon>
        <taxon>Tremellomycetes</taxon>
        <taxon>Trichosporonales</taxon>
        <taxon>Trichosporonaceae</taxon>
        <taxon>Cutaneotrichosporon</taxon>
    </lineage>
</organism>
<reference evidence="3 4" key="1">
    <citation type="submission" date="2015-03" db="EMBL/GenBank/DDBJ databases">
        <title>Genomics and transcriptomics of the oil-accumulating basidiomycete yeast T. oleaginosus allow insights into substrate utilization and the diverse evolutionary trajectories of mating systems in fungi.</title>
        <authorList>
            <consortium name="DOE Joint Genome Institute"/>
            <person name="Kourist R."/>
            <person name="Kracht O."/>
            <person name="Bracharz F."/>
            <person name="Lipzen A."/>
            <person name="Nolan M."/>
            <person name="Ohm R."/>
            <person name="Grigoriev I."/>
            <person name="Sun S."/>
            <person name="Heitman J."/>
            <person name="Bruck T."/>
            <person name="Nowrousian M."/>
        </authorList>
    </citation>
    <scope>NUCLEOTIDE SEQUENCE [LARGE SCALE GENOMIC DNA]</scope>
    <source>
        <strain evidence="3 4">IBC0246</strain>
    </source>
</reference>
<keyword evidence="2" id="KW-0472">Membrane</keyword>
<keyword evidence="2" id="KW-0812">Transmembrane</keyword>
<evidence type="ECO:0000313" key="4">
    <source>
        <dbReference type="Proteomes" id="UP000053611"/>
    </source>
</evidence>
<dbReference type="PANTHER" id="PTHR28080">
    <property type="entry name" value="PEROXISOMAL BIOGENESIS FACTOR 3"/>
    <property type="match status" value="1"/>
</dbReference>
<feature type="transmembrane region" description="Helical" evidence="2">
    <location>
        <begin position="53"/>
        <end position="70"/>
    </location>
</feature>
<protein>
    <recommendedName>
        <fullName evidence="5">Peroxin-3</fullName>
    </recommendedName>
</protein>
<dbReference type="OrthoDB" id="45930at2759"/>
<evidence type="ECO:0000256" key="2">
    <source>
        <dbReference type="SAM" id="Phobius"/>
    </source>
</evidence>
<dbReference type="Proteomes" id="UP000053611">
    <property type="component" value="Unassembled WGS sequence"/>
</dbReference>
<evidence type="ECO:0000313" key="3">
    <source>
        <dbReference type="EMBL" id="KLT38825.1"/>
    </source>
</evidence>
<feature type="transmembrane region" description="Helical" evidence="2">
    <location>
        <begin position="12"/>
        <end position="32"/>
    </location>
</feature>
<gene>
    <name evidence="3" type="ORF">CC85DRAFT_309714</name>
</gene>